<dbReference type="AlphaFoldDB" id="A0A1U6IK69"/>
<protein>
    <submittedName>
        <fullName evidence="1">Uncharacterized conserved protein, contains NRDE domain</fullName>
    </submittedName>
</protein>
<proteinExistence type="predicted"/>
<name>A0A1U6IK69_9SPHN</name>
<dbReference type="Proteomes" id="UP000190989">
    <property type="component" value="Unassembled WGS sequence"/>
</dbReference>
<gene>
    <name evidence="1" type="ORF">SAMN06295987_10821</name>
</gene>
<organism evidence="1 2">
    <name type="scientific">Novosphingobium mathurense</name>
    <dbReference type="NCBI Taxonomy" id="428990"/>
    <lineage>
        <taxon>Bacteria</taxon>
        <taxon>Pseudomonadati</taxon>
        <taxon>Pseudomonadota</taxon>
        <taxon>Alphaproteobacteria</taxon>
        <taxon>Sphingomonadales</taxon>
        <taxon>Sphingomonadaceae</taxon>
        <taxon>Novosphingobium</taxon>
    </lineage>
</organism>
<sequence>MCVAALAWNAHPDWLLVAVGNRDEFHARPTAPLAHWNDGSGIIAGKDLLGGGTWLGLNEAGRFALLTNYRVPEGSRPDRPSRGKLVTDLLEGLEPEGVTQMNAFNLVEANHGEARFRTNYPRLEIRRLTRGIHGLSNGGFDVPWPKTAQLQQALAAWLEQSDADIAPLLASLRSDTPPDGTLPIGDGPEPQFAPIFIRNETYGTRCSTVLTIARDGRGLIHERSFSAAGEVTGDLTIAFRWPLA</sequence>
<dbReference type="PANTHER" id="PTHR17985:SF8">
    <property type="entry name" value="TRANSPORT AND GOLGI ORGANIZATION PROTEIN 2 HOMOLOG"/>
    <property type="match status" value="1"/>
</dbReference>
<accession>A0A1U6IK69</accession>
<dbReference type="STRING" id="428990.SAMN06295987_10821"/>
<dbReference type="Pfam" id="PF05742">
    <property type="entry name" value="TANGO2"/>
    <property type="match status" value="1"/>
</dbReference>
<evidence type="ECO:0000313" key="2">
    <source>
        <dbReference type="Proteomes" id="UP000190989"/>
    </source>
</evidence>
<dbReference type="InterPro" id="IPR008551">
    <property type="entry name" value="TANGO2"/>
</dbReference>
<dbReference type="RefSeq" id="WP_079731513.1">
    <property type="nucleotide sequence ID" value="NZ_FVZE01000008.1"/>
</dbReference>
<dbReference type="PANTHER" id="PTHR17985">
    <property type="entry name" value="SER/THR-RICH PROTEIN T10 IN DGCR REGION"/>
    <property type="match status" value="1"/>
</dbReference>
<reference evidence="2" key="1">
    <citation type="submission" date="2017-02" db="EMBL/GenBank/DDBJ databases">
        <authorList>
            <person name="Varghese N."/>
            <person name="Submissions S."/>
        </authorList>
    </citation>
    <scope>NUCLEOTIDE SEQUENCE [LARGE SCALE GENOMIC DNA]</scope>
    <source>
        <strain evidence="2">SM117</strain>
    </source>
</reference>
<evidence type="ECO:0000313" key="1">
    <source>
        <dbReference type="EMBL" id="SLK08410.1"/>
    </source>
</evidence>
<keyword evidence="2" id="KW-1185">Reference proteome</keyword>
<dbReference type="EMBL" id="FVZE01000008">
    <property type="protein sequence ID" value="SLK08410.1"/>
    <property type="molecule type" value="Genomic_DNA"/>
</dbReference>